<gene>
    <name evidence="3" type="primary">MCA1</name>
    <name evidence="3" type="ORF">AK812_SmicGene10044</name>
</gene>
<comment type="similarity">
    <text evidence="1">Belongs to the peptidase C14B family.</text>
</comment>
<proteinExistence type="inferred from homology"/>
<keyword evidence="4" id="KW-1185">Reference proteome</keyword>
<dbReference type="GO" id="GO:0006508">
    <property type="term" value="P:proteolysis"/>
    <property type="evidence" value="ECO:0007669"/>
    <property type="project" value="InterPro"/>
</dbReference>
<dbReference type="AlphaFoldDB" id="A0A1Q9EH19"/>
<evidence type="ECO:0000259" key="2">
    <source>
        <dbReference type="Pfam" id="PF00656"/>
    </source>
</evidence>
<dbReference type="Pfam" id="PF00656">
    <property type="entry name" value="Peptidase_C14"/>
    <property type="match status" value="1"/>
</dbReference>
<protein>
    <submittedName>
        <fullName evidence="3">Metacaspase-1</fullName>
    </submittedName>
</protein>
<dbReference type="InterPro" id="IPR050452">
    <property type="entry name" value="Metacaspase"/>
</dbReference>
<feature type="domain" description="Peptidase C14 caspase" evidence="2">
    <location>
        <begin position="28"/>
        <end position="428"/>
    </location>
</feature>
<comment type="caution">
    <text evidence="3">The sequence shown here is derived from an EMBL/GenBank/DDBJ whole genome shotgun (WGS) entry which is preliminary data.</text>
</comment>
<name>A0A1Q9EH19_SYMMI</name>
<dbReference type="GO" id="GO:0004197">
    <property type="term" value="F:cysteine-type endopeptidase activity"/>
    <property type="evidence" value="ECO:0007669"/>
    <property type="project" value="InterPro"/>
</dbReference>
<dbReference type="OrthoDB" id="3223806at2759"/>
<sequence>MGNAGCCSSSDGNPQFEILAAPRDIVGRKKALLVGLNYRNTRAELHGCINDVNNMQQVLVKQYGFKLEDILMLNEDQDKSQWPYKKVIIEGLQWLYKDAKAGDLLFFHYSGHGSQYQLDKKGMPADCICPLDCLDKKWPEAVILDTEIHQELYDPLPKGCKAVCIFDCCHSATVANLCETMVVQEGPMTAARKEKMVKALTDQKNKAAATVRFYQDINSGKLDLKKKSKDEMVKLMEKLEYPKRGNAYEEDEASYNYLIGLSISHLFNASVKKEEAVLDQKMKALTHVLSLKPGEGAQIYIGNLEQEEQAAYSKSHSKEIRLRYLPQPDMEQDEESIPAKPLGTGLRDVLRKAKYEDHELWIFSGCQDDQTSADAHVDGIYQGAFTWALIKALKSDGFIESYSHLLLQIKTNLESGSYKQVPALSTTRRSYLDYGFLGR</sequence>
<evidence type="ECO:0000313" key="4">
    <source>
        <dbReference type="Proteomes" id="UP000186817"/>
    </source>
</evidence>
<dbReference type="EMBL" id="LSRX01000155">
    <property type="protein sequence ID" value="OLQ06677.1"/>
    <property type="molecule type" value="Genomic_DNA"/>
</dbReference>
<evidence type="ECO:0000256" key="1">
    <source>
        <dbReference type="ARBA" id="ARBA00009005"/>
    </source>
</evidence>
<dbReference type="PANTHER" id="PTHR48104">
    <property type="entry name" value="METACASPASE-4"/>
    <property type="match status" value="1"/>
</dbReference>
<reference evidence="3 4" key="1">
    <citation type="submission" date="2016-02" db="EMBL/GenBank/DDBJ databases">
        <title>Genome analysis of coral dinoflagellate symbionts highlights evolutionary adaptations to a symbiotic lifestyle.</title>
        <authorList>
            <person name="Aranda M."/>
            <person name="Li Y."/>
            <person name="Liew Y.J."/>
            <person name="Baumgarten S."/>
            <person name="Simakov O."/>
            <person name="Wilson M."/>
            <person name="Piel J."/>
            <person name="Ashoor H."/>
            <person name="Bougouffa S."/>
            <person name="Bajic V.B."/>
            <person name="Ryu T."/>
            <person name="Ravasi T."/>
            <person name="Bayer T."/>
            <person name="Micklem G."/>
            <person name="Kim H."/>
            <person name="Bhak J."/>
            <person name="Lajeunesse T.C."/>
            <person name="Voolstra C.R."/>
        </authorList>
    </citation>
    <scope>NUCLEOTIDE SEQUENCE [LARGE SCALE GENOMIC DNA]</scope>
    <source>
        <strain evidence="3 4">CCMP2467</strain>
    </source>
</reference>
<dbReference type="PANTHER" id="PTHR48104:SF30">
    <property type="entry name" value="METACASPASE-1"/>
    <property type="match status" value="1"/>
</dbReference>
<evidence type="ECO:0000313" key="3">
    <source>
        <dbReference type="EMBL" id="OLQ06677.1"/>
    </source>
</evidence>
<dbReference type="InterPro" id="IPR011600">
    <property type="entry name" value="Pept_C14_caspase"/>
</dbReference>
<dbReference type="SUPFAM" id="SSF56719">
    <property type="entry name" value="Type II DNA topoisomerase"/>
    <property type="match status" value="1"/>
</dbReference>
<dbReference type="InterPro" id="IPR029030">
    <property type="entry name" value="Caspase-like_dom_sf"/>
</dbReference>
<dbReference type="SUPFAM" id="SSF52129">
    <property type="entry name" value="Caspase-like"/>
    <property type="match status" value="1"/>
</dbReference>
<accession>A0A1Q9EH19</accession>
<dbReference type="GO" id="GO:0003918">
    <property type="term" value="F:DNA topoisomerase type II (double strand cut, ATP-hydrolyzing) activity"/>
    <property type="evidence" value="ECO:0007669"/>
    <property type="project" value="InterPro"/>
</dbReference>
<dbReference type="GO" id="GO:0005524">
    <property type="term" value="F:ATP binding"/>
    <property type="evidence" value="ECO:0007669"/>
    <property type="project" value="InterPro"/>
</dbReference>
<dbReference type="InterPro" id="IPR013760">
    <property type="entry name" value="Topo_IIA-like_dom_sf"/>
</dbReference>
<organism evidence="3 4">
    <name type="scientific">Symbiodinium microadriaticum</name>
    <name type="common">Dinoflagellate</name>
    <name type="synonym">Zooxanthella microadriatica</name>
    <dbReference type="NCBI Taxonomy" id="2951"/>
    <lineage>
        <taxon>Eukaryota</taxon>
        <taxon>Sar</taxon>
        <taxon>Alveolata</taxon>
        <taxon>Dinophyceae</taxon>
        <taxon>Suessiales</taxon>
        <taxon>Symbiodiniaceae</taxon>
        <taxon>Symbiodinium</taxon>
    </lineage>
</organism>
<dbReference type="Gene3D" id="3.40.50.12660">
    <property type="match status" value="2"/>
</dbReference>
<dbReference type="GO" id="GO:0005737">
    <property type="term" value="C:cytoplasm"/>
    <property type="evidence" value="ECO:0007669"/>
    <property type="project" value="TreeGrafter"/>
</dbReference>
<dbReference type="Proteomes" id="UP000186817">
    <property type="component" value="Unassembled WGS sequence"/>
</dbReference>